<comment type="similarity">
    <text evidence="1 2">Belongs to the glutamate synthase family.</text>
</comment>
<dbReference type="CDD" id="cd02808">
    <property type="entry name" value="GltS_FMN"/>
    <property type="match status" value="1"/>
</dbReference>
<dbReference type="KEGG" id="grs:C7S20_01250"/>
<dbReference type="InterPro" id="IPR002932">
    <property type="entry name" value="Glu_synthdom"/>
</dbReference>
<dbReference type="RefSeq" id="WP_107010783.1">
    <property type="nucleotide sequence ID" value="NZ_CP028136.1"/>
</dbReference>
<evidence type="ECO:0000256" key="2">
    <source>
        <dbReference type="PIRNR" id="PIRNR006429"/>
    </source>
</evidence>
<dbReference type="SUPFAM" id="SSF51395">
    <property type="entry name" value="FMN-linked oxidoreductases"/>
    <property type="match status" value="1"/>
</dbReference>
<evidence type="ECO:0000313" key="5">
    <source>
        <dbReference type="EMBL" id="AVR43998.1"/>
    </source>
</evidence>
<dbReference type="InterPro" id="IPR013785">
    <property type="entry name" value="Aldolase_TIM"/>
</dbReference>
<dbReference type="PANTHER" id="PTHR43819:SF1">
    <property type="entry name" value="ARCHAEAL-TYPE GLUTAMATE SYNTHASE [NADPH]"/>
    <property type="match status" value="1"/>
</dbReference>
<evidence type="ECO:0000256" key="1">
    <source>
        <dbReference type="ARBA" id="ARBA00009716"/>
    </source>
</evidence>
<feature type="domain" description="Glutamate synthase" evidence="4">
    <location>
        <begin position="151"/>
        <end position="467"/>
    </location>
</feature>
<keyword evidence="3" id="KW-0812">Transmembrane</keyword>
<dbReference type="GO" id="GO:0015930">
    <property type="term" value="F:glutamate synthase activity"/>
    <property type="evidence" value="ECO:0007669"/>
    <property type="project" value="InterPro"/>
</dbReference>
<dbReference type="AlphaFoldDB" id="A0A2R3Z172"/>
<evidence type="ECO:0000256" key="3">
    <source>
        <dbReference type="SAM" id="Phobius"/>
    </source>
</evidence>
<gene>
    <name evidence="5" type="ORF">C7S20_01250</name>
</gene>
<keyword evidence="6" id="KW-1185">Reference proteome</keyword>
<dbReference type="PIRSF" id="PIRSF006429">
    <property type="entry name" value="GOGAT_lg_2"/>
    <property type="match status" value="1"/>
</dbReference>
<dbReference type="Proteomes" id="UP000241507">
    <property type="component" value="Chromosome"/>
</dbReference>
<evidence type="ECO:0000313" key="6">
    <source>
        <dbReference type="Proteomes" id="UP000241507"/>
    </source>
</evidence>
<reference evidence="6" key="1">
    <citation type="submission" date="2018-03" db="EMBL/GenBank/DDBJ databases">
        <title>Gramella fulva sp. nov., isolated from a dry surface of tidal flat.</title>
        <authorList>
            <person name="Hwang S.H."/>
            <person name="Hwang W.M."/>
            <person name="Kang K."/>
            <person name="Ahn T.-Y."/>
        </authorList>
    </citation>
    <scope>NUCLEOTIDE SEQUENCE [LARGE SCALE GENOMIC DNA]</scope>
    <source>
        <strain evidence="6">SH35</strain>
    </source>
</reference>
<keyword evidence="3" id="KW-0472">Membrane</keyword>
<protein>
    <submittedName>
        <fullName evidence="5">FMN-binding glutamate synthase family protein</fullName>
    </submittedName>
</protein>
<dbReference type="Pfam" id="PF01645">
    <property type="entry name" value="Glu_synthase"/>
    <property type="match status" value="1"/>
</dbReference>
<sequence length="507" mass="56397">MREAIKFTFIALFIVGVIICIIIWPKYGFSALALLLFGIGIYDLVQKKHTILRNFPVIGHMRYLLEMLGPEIHQYFVENDTDGTPIDRNHRGYIYERAKHQNETHPFGTELNVEEENYKWMQHSIYPAEKLDTPPRVQIGGPDCKHPYSASLFNISAMSFGALSSNAVEALNLGARAGNFFHDTGEGGISPYHRKGGDLVYEVGTGYFGCRTDDGRFDPGLFKEKAAYPEVKMIELKISQGAKPGHGGVLPAAKNNEEIAKIRGVKPHTKILSPPGHKEFSDAEGLLKFIKKMRDLSDGKPIGFKLCIGSRKEFTDICEKMVETGIKPDFITVDGSEGGTGAAPIDFSNYVGMPWEKALVFVVDTLNAYDLKKDIKVLTATKIFTAFDVFKAFCIGADVCNSARGMMLALGCIQALRCDTNKCPTGITSNKASLRRGLVVADKWKRVRNYHQEILNDFLELFAAAGCSSLQELDRNLIYKRVGKELKTYEELYPTMPAGSALKQHIS</sequence>
<feature type="transmembrane region" description="Helical" evidence="3">
    <location>
        <begin position="7"/>
        <end position="24"/>
    </location>
</feature>
<name>A0A2R3Z172_9FLAO</name>
<proteinExistence type="inferred from homology"/>
<dbReference type="Gene3D" id="3.20.20.70">
    <property type="entry name" value="Aldolase class I"/>
    <property type="match status" value="1"/>
</dbReference>
<dbReference type="PANTHER" id="PTHR43819">
    <property type="entry name" value="ARCHAEAL-TYPE GLUTAMATE SYNTHASE [NADPH]"/>
    <property type="match status" value="1"/>
</dbReference>
<dbReference type="EMBL" id="CP028136">
    <property type="protein sequence ID" value="AVR43998.1"/>
    <property type="molecule type" value="Genomic_DNA"/>
</dbReference>
<accession>A0A2R3Z172</accession>
<evidence type="ECO:0000259" key="4">
    <source>
        <dbReference type="Pfam" id="PF01645"/>
    </source>
</evidence>
<dbReference type="OrthoDB" id="9758182at2"/>
<organism evidence="5 6">
    <name type="scientific">Christiangramia fulva</name>
    <dbReference type="NCBI Taxonomy" id="2126553"/>
    <lineage>
        <taxon>Bacteria</taxon>
        <taxon>Pseudomonadati</taxon>
        <taxon>Bacteroidota</taxon>
        <taxon>Flavobacteriia</taxon>
        <taxon>Flavobacteriales</taxon>
        <taxon>Flavobacteriaceae</taxon>
        <taxon>Christiangramia</taxon>
    </lineage>
</organism>
<dbReference type="GO" id="GO:0006537">
    <property type="term" value="P:glutamate biosynthetic process"/>
    <property type="evidence" value="ECO:0007669"/>
    <property type="project" value="InterPro"/>
</dbReference>
<dbReference type="InterPro" id="IPR024188">
    <property type="entry name" value="GltB"/>
</dbReference>
<keyword evidence="3" id="KW-1133">Transmembrane helix</keyword>